<gene>
    <name evidence="3" type="ORF">DUNSADRAFT_14897</name>
</gene>
<name>A0ABQ7G6I0_DUNSA</name>
<feature type="region of interest" description="Disordered" evidence="1">
    <location>
        <begin position="443"/>
        <end position="465"/>
    </location>
</feature>
<feature type="region of interest" description="Disordered" evidence="1">
    <location>
        <begin position="129"/>
        <end position="156"/>
    </location>
</feature>
<proteinExistence type="predicted"/>
<dbReference type="InterPro" id="IPR000375">
    <property type="entry name" value="Dynamin_stalk"/>
</dbReference>
<comment type="caution">
    <text evidence="3">The sequence shown here is derived from an EMBL/GenBank/DDBJ whole genome shotgun (WGS) entry which is preliminary data.</text>
</comment>
<feature type="compositionally biased region" description="Polar residues" evidence="1">
    <location>
        <begin position="533"/>
        <end position="542"/>
    </location>
</feature>
<dbReference type="PANTHER" id="PTHR11566">
    <property type="entry name" value="DYNAMIN"/>
    <property type="match status" value="1"/>
</dbReference>
<dbReference type="Pfam" id="PF02212">
    <property type="entry name" value="GED"/>
    <property type="match status" value="1"/>
</dbReference>
<evidence type="ECO:0000256" key="1">
    <source>
        <dbReference type="SAM" id="MobiDB-lite"/>
    </source>
</evidence>
<dbReference type="Pfam" id="PF01031">
    <property type="entry name" value="Dynamin_M"/>
    <property type="match status" value="1"/>
</dbReference>
<dbReference type="Gene3D" id="1.20.120.1240">
    <property type="entry name" value="Dynamin, middle domain"/>
    <property type="match status" value="2"/>
</dbReference>
<feature type="region of interest" description="Disordered" evidence="1">
    <location>
        <begin position="504"/>
        <end position="554"/>
    </location>
</feature>
<evidence type="ECO:0000313" key="3">
    <source>
        <dbReference type="EMBL" id="KAF5830211.1"/>
    </source>
</evidence>
<evidence type="ECO:0000259" key="2">
    <source>
        <dbReference type="PROSITE" id="PS51388"/>
    </source>
</evidence>
<reference evidence="3" key="1">
    <citation type="submission" date="2017-08" db="EMBL/GenBank/DDBJ databases">
        <authorList>
            <person name="Polle J.E."/>
            <person name="Barry K."/>
            <person name="Cushman J."/>
            <person name="Schmutz J."/>
            <person name="Tran D."/>
            <person name="Hathwaick L.T."/>
            <person name="Yim W.C."/>
            <person name="Jenkins J."/>
            <person name="Mckie-Krisberg Z.M."/>
            <person name="Prochnik S."/>
            <person name="Lindquist E."/>
            <person name="Dockter R.B."/>
            <person name="Adam C."/>
            <person name="Molina H."/>
            <person name="Bunkerborg J."/>
            <person name="Jin E."/>
            <person name="Buchheim M."/>
            <person name="Magnuson J."/>
        </authorList>
    </citation>
    <scope>NUCLEOTIDE SEQUENCE</scope>
    <source>
        <strain evidence="3">CCAP 19/18</strain>
    </source>
</reference>
<feature type="region of interest" description="Disordered" evidence="1">
    <location>
        <begin position="246"/>
        <end position="266"/>
    </location>
</feature>
<dbReference type="InterPro" id="IPR022812">
    <property type="entry name" value="Dynamin"/>
</dbReference>
<feature type="domain" description="GED" evidence="2">
    <location>
        <begin position="312"/>
        <end position="403"/>
    </location>
</feature>
<dbReference type="PROSITE" id="PS51388">
    <property type="entry name" value="GED"/>
    <property type="match status" value="1"/>
</dbReference>
<dbReference type="PANTHER" id="PTHR11566:SF21">
    <property type="entry name" value="DYNAMIN RELATED PROTEIN 1, ISOFORM A"/>
    <property type="match status" value="1"/>
</dbReference>
<organism evidence="3 4">
    <name type="scientific">Dunaliella salina</name>
    <name type="common">Green alga</name>
    <name type="synonym">Protococcus salinus</name>
    <dbReference type="NCBI Taxonomy" id="3046"/>
    <lineage>
        <taxon>Eukaryota</taxon>
        <taxon>Viridiplantae</taxon>
        <taxon>Chlorophyta</taxon>
        <taxon>core chlorophytes</taxon>
        <taxon>Chlorophyceae</taxon>
        <taxon>CS clade</taxon>
        <taxon>Chlamydomonadales</taxon>
        <taxon>Dunaliellaceae</taxon>
        <taxon>Dunaliella</taxon>
    </lineage>
</organism>
<dbReference type="InterPro" id="IPR003130">
    <property type="entry name" value="GED"/>
</dbReference>
<protein>
    <submittedName>
        <fullName evidence="3">Dynamin GTPase effector domain-containing protein</fullName>
    </submittedName>
</protein>
<dbReference type="SMART" id="SM00302">
    <property type="entry name" value="GED"/>
    <property type="match status" value="1"/>
</dbReference>
<feature type="compositionally biased region" description="Polar residues" evidence="1">
    <location>
        <begin position="504"/>
        <end position="514"/>
    </location>
</feature>
<feature type="compositionally biased region" description="Gly residues" evidence="1">
    <location>
        <begin position="250"/>
        <end position="264"/>
    </location>
</feature>
<feature type="region of interest" description="Disordered" evidence="1">
    <location>
        <begin position="280"/>
        <end position="302"/>
    </location>
</feature>
<accession>A0ABQ7G6I0</accession>
<dbReference type="EMBL" id="MU070068">
    <property type="protein sequence ID" value="KAF5830211.1"/>
    <property type="molecule type" value="Genomic_DNA"/>
</dbReference>
<sequence>MHQWAHATHQWGCSALVGMYISGYMHQWAVHRFPSLQRQLAVSVLEFIRSGADPAERMIGNLIECEHDFINCDHPEFIGGRGAIRAVMQDRALRATQGAARAKEGPSHSAPAGSAVSGLLSRNRISHPKDAAEGFSRGTGSVGSHPIGLKGLPEPSAFSADELLTRTRRHGPSDTDEIVSLAGHNPISHLHHHPSCASYPLLAGGASHLEHAMVLGTGRDAADRASSSSLPHPSHNHTPSWFSWFSRGGDNQGGGAGEGGAGVHGGHELLALGGSGRLLDAGRDRTRRSGGPYGHGSIAASSGLQEQDEIEVEVIRKLVDSYFAIVQRNLQDGVPKAIMHFMVNNTKRGLQQHLIQQLYREDLLEELLCEREDVVAQRSACKEAIQVLNAAVQALEELPNTLHAMGGPRGIVMQPASSRGLLGQRPSSPLPNFFTSNITRQDVFSAPRMPPPSTGAFLSGSSGLDRSSSMRLAARAATAASASLTGHNESAMQGAHHIPTRASNTAAKPTTQGTPATSLPPQPPPFQASTPPGRQQQAQAESLPQGLHAIESIS</sequence>
<dbReference type="Proteomes" id="UP000815325">
    <property type="component" value="Unassembled WGS sequence"/>
</dbReference>
<dbReference type="InterPro" id="IPR020850">
    <property type="entry name" value="GED_dom"/>
</dbReference>
<evidence type="ECO:0000313" key="4">
    <source>
        <dbReference type="Proteomes" id="UP000815325"/>
    </source>
</evidence>
<keyword evidence="4" id="KW-1185">Reference proteome</keyword>